<feature type="domain" description="GH16" evidence="3">
    <location>
        <begin position="22"/>
        <end position="282"/>
    </location>
</feature>
<dbReference type="InterPro" id="IPR000757">
    <property type="entry name" value="Beta-glucanase-like"/>
</dbReference>
<dbReference type="Proteomes" id="UP001258315">
    <property type="component" value="Unassembled WGS sequence"/>
</dbReference>
<evidence type="ECO:0000256" key="1">
    <source>
        <dbReference type="ARBA" id="ARBA00006865"/>
    </source>
</evidence>
<keyword evidence="2" id="KW-0732">Signal</keyword>
<dbReference type="Gene3D" id="2.60.120.200">
    <property type="match status" value="1"/>
</dbReference>
<dbReference type="InterPro" id="IPR050546">
    <property type="entry name" value="Glycosyl_Hydrlase_16"/>
</dbReference>
<dbReference type="PROSITE" id="PS51762">
    <property type="entry name" value="GH16_2"/>
    <property type="match status" value="1"/>
</dbReference>
<dbReference type="PANTHER" id="PTHR10963">
    <property type="entry name" value="GLYCOSYL HYDROLASE-RELATED"/>
    <property type="match status" value="1"/>
</dbReference>
<reference evidence="5" key="1">
    <citation type="submission" date="2023-07" db="EMBL/GenBank/DDBJ databases">
        <title>Functional and genomic diversity of the sorghum phyllosphere microbiome.</title>
        <authorList>
            <person name="Shade A."/>
        </authorList>
    </citation>
    <scope>NUCLEOTIDE SEQUENCE [LARGE SCALE GENOMIC DNA]</scope>
    <source>
        <strain evidence="5">SORGH_AS_0422</strain>
    </source>
</reference>
<feature type="signal peptide" evidence="2">
    <location>
        <begin position="1"/>
        <end position="22"/>
    </location>
</feature>
<proteinExistence type="inferred from homology"/>
<feature type="chain" id="PRO_5046825589" evidence="2">
    <location>
        <begin position="23"/>
        <end position="283"/>
    </location>
</feature>
<dbReference type="SUPFAM" id="SSF49899">
    <property type="entry name" value="Concanavalin A-like lectins/glucanases"/>
    <property type="match status" value="1"/>
</dbReference>
<comment type="similarity">
    <text evidence="1">Belongs to the glycosyl hydrolase 16 family.</text>
</comment>
<evidence type="ECO:0000313" key="4">
    <source>
        <dbReference type="EMBL" id="MDT3402223.1"/>
    </source>
</evidence>
<comment type="caution">
    <text evidence="4">The sequence shown here is derived from an EMBL/GenBank/DDBJ whole genome shotgun (WGS) entry which is preliminary data.</text>
</comment>
<evidence type="ECO:0000256" key="2">
    <source>
        <dbReference type="SAM" id="SignalP"/>
    </source>
</evidence>
<keyword evidence="5" id="KW-1185">Reference proteome</keyword>
<dbReference type="PANTHER" id="PTHR10963:SF55">
    <property type="entry name" value="GLYCOSIDE HYDROLASE FAMILY 16 PROTEIN"/>
    <property type="match status" value="1"/>
</dbReference>
<evidence type="ECO:0000259" key="3">
    <source>
        <dbReference type="PROSITE" id="PS51762"/>
    </source>
</evidence>
<dbReference type="RefSeq" id="WP_311948501.1">
    <property type="nucleotide sequence ID" value="NZ_JAVLVU010000001.1"/>
</dbReference>
<protein>
    <submittedName>
        <fullName evidence="4">Beta-glucanase (GH16 family)</fullName>
    </submittedName>
</protein>
<dbReference type="Pfam" id="PF00722">
    <property type="entry name" value="Glyco_hydro_16"/>
    <property type="match status" value="1"/>
</dbReference>
<sequence>MLKTNLLSILLVTTIFPAVVNAQSKNNGYKLVWSDEFNTPGAPNPKNWTYEKGFVRNNELQWYITQENAVCKNGKLIIEARRDTTANPNYEQGSKDWRKARSTKGYTSASLKTSGLQSWQYGRFEMKARIDTAVGLWPAFWTLGVNGQWPSCGEIDIMEYYQEKILANIACGTLTRYKAKWFSNTKQISSFADKQWSSKFHVWRMDWDEQQISLFVDDLLLTKVSLDELNNANGNPPNPFKQPHYILINLALGGDNGGDPSKTSFPRKYEIDYVRVYQKIQKN</sequence>
<dbReference type="CDD" id="cd08023">
    <property type="entry name" value="GH16_laminarinase_like"/>
    <property type="match status" value="1"/>
</dbReference>
<gene>
    <name evidence="4" type="ORF">QE417_001295</name>
</gene>
<evidence type="ECO:0000313" key="5">
    <source>
        <dbReference type="Proteomes" id="UP001258315"/>
    </source>
</evidence>
<name>A0ABU3GR15_9SPHI</name>
<organism evidence="4 5">
    <name type="scientific">Mucilaginibacter terrae</name>
    <dbReference type="NCBI Taxonomy" id="1955052"/>
    <lineage>
        <taxon>Bacteria</taxon>
        <taxon>Pseudomonadati</taxon>
        <taxon>Bacteroidota</taxon>
        <taxon>Sphingobacteriia</taxon>
        <taxon>Sphingobacteriales</taxon>
        <taxon>Sphingobacteriaceae</taxon>
        <taxon>Mucilaginibacter</taxon>
    </lineage>
</organism>
<accession>A0ABU3GR15</accession>
<dbReference type="InterPro" id="IPR013320">
    <property type="entry name" value="ConA-like_dom_sf"/>
</dbReference>
<dbReference type="EMBL" id="JAVLVU010000001">
    <property type="protein sequence ID" value="MDT3402223.1"/>
    <property type="molecule type" value="Genomic_DNA"/>
</dbReference>